<dbReference type="GO" id="GO:0005507">
    <property type="term" value="F:copper ion binding"/>
    <property type="evidence" value="ECO:0007669"/>
    <property type="project" value="InterPro"/>
</dbReference>
<dbReference type="InterPro" id="IPR017969">
    <property type="entry name" value="Heavy-metal-associated_CS"/>
</dbReference>
<keyword evidence="8 23" id="KW-0812">Transmembrane</keyword>
<evidence type="ECO:0000313" key="27">
    <source>
        <dbReference type="Proteomes" id="UP000007434"/>
    </source>
</evidence>
<evidence type="ECO:0000256" key="15">
    <source>
        <dbReference type="ARBA" id="ARBA00022967"/>
    </source>
</evidence>
<dbReference type="InterPro" id="IPR023298">
    <property type="entry name" value="ATPase_P-typ_TM_dom_sf"/>
</dbReference>
<feature type="transmembrane region" description="Helical" evidence="23">
    <location>
        <begin position="747"/>
        <end position="764"/>
    </location>
</feature>
<dbReference type="SUPFAM" id="SSF81653">
    <property type="entry name" value="Calcium ATPase, transduction domain A"/>
    <property type="match status" value="1"/>
</dbReference>
<sequence>MSDKKITFAVTGMSCAACAQSVEKSLKNTEGITEANVNINTEKATVKFNEDKISIFELEKIVVNSGYGVKKQKLDLSIKGMSCTACAQAIEKSIKKIDGVIEVNINFATEKGHVEYFGDLTEKKDIIKAVKEAGYDVESDDISDAEDKVEHENQEMKMAQKKLIYAFALTIPVFILMFGSLLGFSLPVPPFFQALIEAALAFPVVFILGYKTHKGAFNSIKHGGANMDVLITLGTLSAYAYGVSSFFFDLDRFFGLAAGIMAFHLLGKYLESKAKGRASQAIKKLMELGADTARVITGDQEKMIPVEEVGIGDIMLVKPGEKIPTDGEVIGGKSSVDESMATGESMPVKKLEGDEVIGSTINKQGVLKVKATKIGEDTFLSQVIKMVEEAQGSKVPIQAFADKVTSYFVPTVIILSILTFLAWIIIGGTQEITTAVFASIAVLVIACPCALGLATPTALMVGTGKGAENGVLIRDGEAVQTMKDITAVVLDKTGTITKGEAEVTDIITVGDFDEKEVLKLAGSAEKSSEHPLADAIVKKAKEKKIQLNETEEFNAVVGRGIKAVLNDKVILVGNQKLMELNEIDIKKLKDQIIELEEEAKTAMIVAYDGKAVGIIAVADTIKSDSVKAIKAFKDMGLKTIMITGDNARTARAIADQVGIEIIISEVLPEQKSNEVKKLQSQGEIVAMVGDGINDAPALKQANVGIAIGTGTDIAIESSDLTLVSGELSSVVSGLKLSRYTFSTIKQNLFWAFIYNTIAIPIAALGLLNPIIAAAAMTVSSISVILNSSRLKNKDISLS</sequence>
<dbReference type="RefSeq" id="WP_013406198.1">
    <property type="nucleotide sequence ID" value="NC_014654.1"/>
</dbReference>
<feature type="coiled-coil region" evidence="24">
    <location>
        <begin position="135"/>
        <end position="162"/>
    </location>
</feature>
<feature type="transmembrane region" description="Helical" evidence="23">
    <location>
        <begin position="190"/>
        <end position="208"/>
    </location>
</feature>
<keyword evidence="24" id="KW-0175">Coiled coil</keyword>
<evidence type="ECO:0000256" key="24">
    <source>
        <dbReference type="SAM" id="Coils"/>
    </source>
</evidence>
<keyword evidence="19 23" id="KW-0472">Membrane</keyword>
<dbReference type="EMBL" id="CP002304">
    <property type="protein sequence ID" value="ADQ15121.1"/>
    <property type="molecule type" value="Genomic_DNA"/>
</dbReference>
<dbReference type="InterPro" id="IPR023299">
    <property type="entry name" value="ATPase_P-typ_cyto_dom_N"/>
</dbReference>
<dbReference type="InterPro" id="IPR023214">
    <property type="entry name" value="HAD_sf"/>
</dbReference>
<dbReference type="Gene3D" id="3.40.1110.10">
    <property type="entry name" value="Calcium-transporting ATPase, cytoplasmic domain N"/>
    <property type="match status" value="2"/>
</dbReference>
<proteinExistence type="inferred from homology"/>
<dbReference type="Gene3D" id="3.40.50.1000">
    <property type="entry name" value="HAD superfamily/HAD-like"/>
    <property type="match status" value="1"/>
</dbReference>
<keyword evidence="11 23" id="KW-0547">Nucleotide-binding</keyword>
<evidence type="ECO:0000256" key="3">
    <source>
        <dbReference type="ARBA" id="ARBA00012517"/>
    </source>
</evidence>
<organism evidence="26 27">
    <name type="scientific">Halanaerobium hydrogeniformans</name>
    <name type="common">Halanaerobium sp. (strain sapolanicus)</name>
    <dbReference type="NCBI Taxonomy" id="656519"/>
    <lineage>
        <taxon>Bacteria</taxon>
        <taxon>Bacillati</taxon>
        <taxon>Bacillota</taxon>
        <taxon>Clostridia</taxon>
        <taxon>Halanaerobiales</taxon>
        <taxon>Halanaerobiaceae</taxon>
        <taxon>Halanaerobium</taxon>
    </lineage>
</organism>
<evidence type="ECO:0000256" key="8">
    <source>
        <dbReference type="ARBA" id="ARBA00022692"/>
    </source>
</evidence>
<dbReference type="FunFam" id="3.40.50.1000:FF:000144">
    <property type="entry name" value="copper-transporting ATPase 1 isoform X2"/>
    <property type="match status" value="1"/>
</dbReference>
<feature type="domain" description="HMA" evidence="25">
    <location>
        <begin position="4"/>
        <end position="70"/>
    </location>
</feature>
<dbReference type="InterPro" id="IPR008250">
    <property type="entry name" value="ATPase_P-typ_transduc_dom_A_sf"/>
</dbReference>
<keyword evidence="13 23" id="KW-0067">ATP-binding</keyword>
<dbReference type="Gene3D" id="3.30.70.100">
    <property type="match status" value="2"/>
</dbReference>
<dbReference type="SUPFAM" id="SSF56784">
    <property type="entry name" value="HAD-like"/>
    <property type="match status" value="1"/>
</dbReference>
<dbReference type="CDD" id="cd02094">
    <property type="entry name" value="P-type_ATPase_Cu-like"/>
    <property type="match status" value="1"/>
</dbReference>
<feature type="transmembrane region" description="Helical" evidence="23">
    <location>
        <begin position="253"/>
        <end position="270"/>
    </location>
</feature>
<dbReference type="PANTHER" id="PTHR43520">
    <property type="entry name" value="ATP7, ISOFORM B"/>
    <property type="match status" value="1"/>
</dbReference>
<keyword evidence="15" id="KW-1278">Translocase</keyword>
<reference evidence="26 27" key="1">
    <citation type="submission" date="2010-11" db="EMBL/GenBank/DDBJ databases">
        <title>Complete sequence of Halanaerobium sp. sapolanicus.</title>
        <authorList>
            <consortium name="US DOE Joint Genome Institute"/>
            <person name="Lucas S."/>
            <person name="Copeland A."/>
            <person name="Lapidus A."/>
            <person name="Cheng J.-F."/>
            <person name="Bruce D."/>
            <person name="Goodwin L."/>
            <person name="Pitluck S."/>
            <person name="Davenport K."/>
            <person name="Detter J.C."/>
            <person name="Han C."/>
            <person name="Tapia R."/>
            <person name="Land M."/>
            <person name="Hauser L."/>
            <person name="Jeffries C."/>
            <person name="Kyrpides N."/>
            <person name="Ivanova N."/>
            <person name="Mikhailova N."/>
            <person name="Begemann M.B."/>
            <person name="Mormile M.R."/>
            <person name="Wall J.D."/>
            <person name="Elias D.A."/>
            <person name="Woyke T."/>
        </authorList>
    </citation>
    <scope>NUCLEOTIDE SEQUENCE [LARGE SCALE GENOMIC DNA]</scope>
    <source>
        <strain evidence="27">sapolanicus</strain>
    </source>
</reference>
<dbReference type="GO" id="GO:0005886">
    <property type="term" value="C:plasma membrane"/>
    <property type="evidence" value="ECO:0007669"/>
    <property type="project" value="UniProtKB-SubCell"/>
</dbReference>
<evidence type="ECO:0000256" key="10">
    <source>
        <dbReference type="ARBA" id="ARBA00022737"/>
    </source>
</evidence>
<gene>
    <name evidence="26" type="ordered locus">Halsa_1698</name>
</gene>
<dbReference type="PROSITE" id="PS01047">
    <property type="entry name" value="HMA_1"/>
    <property type="match status" value="1"/>
</dbReference>
<keyword evidence="14" id="KW-0460">Magnesium</keyword>
<dbReference type="InterPro" id="IPR027256">
    <property type="entry name" value="P-typ_ATPase_IB"/>
</dbReference>
<evidence type="ECO:0000256" key="22">
    <source>
        <dbReference type="ARBA" id="ARBA00049289"/>
    </source>
</evidence>
<dbReference type="PANTHER" id="PTHR43520:SF8">
    <property type="entry name" value="P-TYPE CU(+) TRANSPORTER"/>
    <property type="match status" value="1"/>
</dbReference>
<evidence type="ECO:0000256" key="7">
    <source>
        <dbReference type="ARBA" id="ARBA00022553"/>
    </source>
</evidence>
<dbReference type="FunFam" id="3.40.1110.10:FF:000056">
    <property type="entry name" value="Copper-exporting P-type ATPase"/>
    <property type="match status" value="1"/>
</dbReference>
<feature type="transmembrane region" description="Helical" evidence="23">
    <location>
        <begin position="407"/>
        <end position="426"/>
    </location>
</feature>
<evidence type="ECO:0000256" key="1">
    <source>
        <dbReference type="ARBA" id="ARBA00004651"/>
    </source>
</evidence>
<dbReference type="STRING" id="656519.Halsa_1698"/>
<dbReference type="FunFam" id="2.70.150.10:FF:000020">
    <property type="entry name" value="Copper-exporting P-type ATPase A"/>
    <property type="match status" value="1"/>
</dbReference>
<dbReference type="CDD" id="cd00371">
    <property type="entry name" value="HMA"/>
    <property type="match status" value="2"/>
</dbReference>
<keyword evidence="18" id="KW-0406">Ion transport</keyword>
<comment type="catalytic activity">
    <reaction evidence="22">
        <text>Cu(+)(in) + ATP + H2O = Cu(+)(out) + ADP + phosphate + H(+)</text>
        <dbReference type="Rhea" id="RHEA:25792"/>
        <dbReference type="ChEBI" id="CHEBI:15377"/>
        <dbReference type="ChEBI" id="CHEBI:15378"/>
        <dbReference type="ChEBI" id="CHEBI:30616"/>
        <dbReference type="ChEBI" id="CHEBI:43474"/>
        <dbReference type="ChEBI" id="CHEBI:49552"/>
        <dbReference type="ChEBI" id="CHEBI:456216"/>
        <dbReference type="EC" id="7.2.2.8"/>
    </reaction>
</comment>
<dbReference type="InterPro" id="IPR001757">
    <property type="entry name" value="P_typ_ATPase"/>
</dbReference>
<dbReference type="PRINTS" id="PR00119">
    <property type="entry name" value="CATATPASE"/>
</dbReference>
<dbReference type="GO" id="GO:0005524">
    <property type="term" value="F:ATP binding"/>
    <property type="evidence" value="ECO:0007669"/>
    <property type="project" value="UniProtKB-UniRule"/>
</dbReference>
<evidence type="ECO:0000256" key="6">
    <source>
        <dbReference type="ARBA" id="ARBA00022475"/>
    </source>
</evidence>
<keyword evidence="12" id="KW-0187">Copper transport</keyword>
<dbReference type="SFLD" id="SFLDS00003">
    <property type="entry name" value="Haloacid_Dehalogenase"/>
    <property type="match status" value="1"/>
</dbReference>
<protein>
    <recommendedName>
        <fullName evidence="4">Copper-exporting P-type ATPase</fullName>
        <ecNumber evidence="3">7.2.2.8</ecNumber>
    </recommendedName>
    <alternativeName>
        <fullName evidence="20">Copper-exporting P-type ATPase A</fullName>
    </alternativeName>
    <alternativeName>
        <fullName evidence="21">Cu(+)-exporting ATPase</fullName>
    </alternativeName>
</protein>
<dbReference type="Gene3D" id="2.70.150.10">
    <property type="entry name" value="Calcium-transporting ATPase, cytoplasmic transduction domain A"/>
    <property type="match status" value="1"/>
</dbReference>
<keyword evidence="17" id="KW-0186">Copper</keyword>
<dbReference type="HOGENOM" id="CLU_001771_0_3_9"/>
<dbReference type="Pfam" id="PF00702">
    <property type="entry name" value="Hydrolase"/>
    <property type="match status" value="1"/>
</dbReference>
<dbReference type="InterPro" id="IPR044492">
    <property type="entry name" value="P_typ_ATPase_HD_dom"/>
</dbReference>
<dbReference type="GO" id="GO:0043682">
    <property type="term" value="F:P-type divalent copper transporter activity"/>
    <property type="evidence" value="ECO:0007669"/>
    <property type="project" value="TreeGrafter"/>
</dbReference>
<evidence type="ECO:0000256" key="18">
    <source>
        <dbReference type="ARBA" id="ARBA00023065"/>
    </source>
</evidence>
<name>E4RIQ1_HALHG</name>
<dbReference type="NCBIfam" id="TIGR01525">
    <property type="entry name" value="ATPase-IB_hvy"/>
    <property type="match status" value="1"/>
</dbReference>
<feature type="coiled-coil region" evidence="24">
    <location>
        <begin position="578"/>
        <end position="605"/>
    </location>
</feature>
<evidence type="ECO:0000256" key="19">
    <source>
        <dbReference type="ARBA" id="ARBA00023136"/>
    </source>
</evidence>
<evidence type="ECO:0000256" key="2">
    <source>
        <dbReference type="ARBA" id="ARBA00006024"/>
    </source>
</evidence>
<evidence type="ECO:0000256" key="20">
    <source>
        <dbReference type="ARBA" id="ARBA00029719"/>
    </source>
</evidence>
<evidence type="ECO:0000256" key="13">
    <source>
        <dbReference type="ARBA" id="ARBA00022840"/>
    </source>
</evidence>
<feature type="transmembrane region" description="Helical" evidence="23">
    <location>
        <begin position="229"/>
        <end position="247"/>
    </location>
</feature>
<keyword evidence="9 23" id="KW-0479">Metal-binding</keyword>
<dbReference type="FunFam" id="3.30.70.100:FF:000005">
    <property type="entry name" value="Copper-exporting P-type ATPase A"/>
    <property type="match status" value="2"/>
</dbReference>
<evidence type="ECO:0000256" key="4">
    <source>
        <dbReference type="ARBA" id="ARBA00015102"/>
    </source>
</evidence>
<dbReference type="Pfam" id="PF00403">
    <property type="entry name" value="HMA"/>
    <property type="match status" value="2"/>
</dbReference>
<accession>E4RIQ1</accession>
<comment type="similarity">
    <text evidence="2 23">Belongs to the cation transport ATPase (P-type) (TC 3.A.3) family. Type IB subfamily.</text>
</comment>
<dbReference type="GO" id="GO:0140581">
    <property type="term" value="F:P-type monovalent copper transporter activity"/>
    <property type="evidence" value="ECO:0007669"/>
    <property type="project" value="UniProtKB-EC"/>
</dbReference>
<dbReference type="NCBIfam" id="TIGR00003">
    <property type="entry name" value="copper ion binding protein"/>
    <property type="match status" value="2"/>
</dbReference>
<evidence type="ECO:0000256" key="21">
    <source>
        <dbReference type="ARBA" id="ARBA00033239"/>
    </source>
</evidence>
<comment type="subcellular location">
    <subcellularLocation>
        <location evidence="1">Cell membrane</location>
        <topology evidence="1">Multi-pass membrane protein</topology>
    </subcellularLocation>
</comment>
<dbReference type="Proteomes" id="UP000007434">
    <property type="component" value="Chromosome"/>
</dbReference>
<dbReference type="InterPro" id="IPR006122">
    <property type="entry name" value="HMA_Cu_ion-bd"/>
</dbReference>
<reference evidence="26 27" key="2">
    <citation type="journal article" date="2011" name="J. Bacteriol.">
        <title>Complete Genome Sequence of the Haloalkaliphilic, Hydrogen Producing Halanaerobium hydrogenoformans.</title>
        <authorList>
            <person name="Brown S.D."/>
            <person name="Begemann M.B."/>
            <person name="Mormile M.R."/>
            <person name="Wall J.D."/>
            <person name="Han C.S."/>
            <person name="Goodwin L.A."/>
            <person name="Pitluck S."/>
            <person name="Land M.L."/>
            <person name="Hauser L.J."/>
            <person name="Elias D.A."/>
        </authorList>
    </citation>
    <scope>NUCLEOTIDE SEQUENCE [LARGE SCALE GENOMIC DNA]</scope>
    <source>
        <strain evidence="27">sapolanicus</strain>
    </source>
</reference>
<dbReference type="SUPFAM" id="SSF81665">
    <property type="entry name" value="Calcium ATPase, transmembrane domain M"/>
    <property type="match status" value="1"/>
</dbReference>
<evidence type="ECO:0000256" key="14">
    <source>
        <dbReference type="ARBA" id="ARBA00022842"/>
    </source>
</evidence>
<dbReference type="Pfam" id="PF00122">
    <property type="entry name" value="E1-E2_ATPase"/>
    <property type="match status" value="1"/>
</dbReference>
<evidence type="ECO:0000313" key="26">
    <source>
        <dbReference type="EMBL" id="ADQ15121.1"/>
    </source>
</evidence>
<keyword evidence="6 23" id="KW-1003">Cell membrane</keyword>
<evidence type="ECO:0000256" key="12">
    <source>
        <dbReference type="ARBA" id="ARBA00022796"/>
    </source>
</evidence>
<keyword evidence="7" id="KW-0597">Phosphoprotein</keyword>
<dbReference type="SUPFAM" id="SSF55008">
    <property type="entry name" value="HMA, heavy metal-associated domain"/>
    <property type="match status" value="2"/>
</dbReference>
<keyword evidence="27" id="KW-1185">Reference proteome</keyword>
<dbReference type="NCBIfam" id="TIGR01511">
    <property type="entry name" value="ATPase-IB1_Cu"/>
    <property type="match status" value="1"/>
</dbReference>
<dbReference type="NCBIfam" id="TIGR01494">
    <property type="entry name" value="ATPase_P-type"/>
    <property type="match status" value="1"/>
</dbReference>
<dbReference type="OrthoDB" id="9813266at2"/>
<evidence type="ECO:0000256" key="9">
    <source>
        <dbReference type="ARBA" id="ARBA00022723"/>
    </source>
</evidence>
<dbReference type="InterPro" id="IPR018303">
    <property type="entry name" value="ATPase_P-typ_P_site"/>
</dbReference>
<dbReference type="SFLD" id="SFLDF00027">
    <property type="entry name" value="p-type_atpase"/>
    <property type="match status" value="1"/>
</dbReference>
<evidence type="ECO:0000256" key="23">
    <source>
        <dbReference type="RuleBase" id="RU362081"/>
    </source>
</evidence>
<dbReference type="AlphaFoldDB" id="E4RIQ1"/>
<dbReference type="KEGG" id="has:Halsa_1698"/>
<dbReference type="SFLD" id="SFLDG00002">
    <property type="entry name" value="C1.7:_P-type_atpase_like"/>
    <property type="match status" value="1"/>
</dbReference>
<evidence type="ECO:0000256" key="16">
    <source>
        <dbReference type="ARBA" id="ARBA00022989"/>
    </source>
</evidence>
<feature type="transmembrane region" description="Helical" evidence="23">
    <location>
        <begin position="163"/>
        <end position="184"/>
    </location>
</feature>
<evidence type="ECO:0000256" key="11">
    <source>
        <dbReference type="ARBA" id="ARBA00022741"/>
    </source>
</evidence>
<dbReference type="GO" id="GO:0055070">
    <property type="term" value="P:copper ion homeostasis"/>
    <property type="evidence" value="ECO:0007669"/>
    <property type="project" value="TreeGrafter"/>
</dbReference>
<dbReference type="EC" id="7.2.2.8" evidence="3"/>
<dbReference type="PROSITE" id="PS00154">
    <property type="entry name" value="ATPASE_E1_E2"/>
    <property type="match status" value="1"/>
</dbReference>
<dbReference type="InterPro" id="IPR036412">
    <property type="entry name" value="HAD-like_sf"/>
</dbReference>
<keyword evidence="5" id="KW-0813">Transport</keyword>
<dbReference type="InterPro" id="IPR036163">
    <property type="entry name" value="HMA_dom_sf"/>
</dbReference>
<dbReference type="PROSITE" id="PS50846">
    <property type="entry name" value="HMA_2"/>
    <property type="match status" value="2"/>
</dbReference>
<keyword evidence="10" id="KW-0677">Repeat</keyword>
<dbReference type="eggNOG" id="COG2217">
    <property type="taxonomic scope" value="Bacteria"/>
</dbReference>
<feature type="transmembrane region" description="Helical" evidence="23">
    <location>
        <begin position="432"/>
        <end position="455"/>
    </location>
</feature>
<dbReference type="InterPro" id="IPR059000">
    <property type="entry name" value="ATPase_P-type_domA"/>
</dbReference>
<dbReference type="PRINTS" id="PR00941">
    <property type="entry name" value="CDATPASE"/>
</dbReference>
<evidence type="ECO:0000256" key="5">
    <source>
        <dbReference type="ARBA" id="ARBA00022448"/>
    </source>
</evidence>
<keyword evidence="16 23" id="KW-1133">Transmembrane helix</keyword>
<evidence type="ECO:0000256" key="17">
    <source>
        <dbReference type="ARBA" id="ARBA00023008"/>
    </source>
</evidence>
<dbReference type="GO" id="GO:0016887">
    <property type="term" value="F:ATP hydrolysis activity"/>
    <property type="evidence" value="ECO:0007669"/>
    <property type="project" value="InterPro"/>
</dbReference>
<evidence type="ECO:0000259" key="25">
    <source>
        <dbReference type="PROSITE" id="PS50846"/>
    </source>
</evidence>
<feature type="domain" description="HMA" evidence="25">
    <location>
        <begin position="72"/>
        <end position="138"/>
    </location>
</feature>
<dbReference type="InterPro" id="IPR006121">
    <property type="entry name" value="HMA_dom"/>
</dbReference>